<proteinExistence type="predicted"/>
<organism evidence="1">
    <name type="scientific">Thermofilum pendens</name>
    <dbReference type="NCBI Taxonomy" id="2269"/>
    <lineage>
        <taxon>Archaea</taxon>
        <taxon>Thermoproteota</taxon>
        <taxon>Thermoprotei</taxon>
        <taxon>Thermofilales</taxon>
        <taxon>Thermofilaceae</taxon>
        <taxon>Thermofilum</taxon>
    </lineage>
</organism>
<reference evidence="1" key="1">
    <citation type="journal article" date="2020" name="mSystems">
        <title>Genome- and Community-Level Interaction Insights into Carbon Utilization and Element Cycling Functions of Hydrothermarchaeota in Hydrothermal Sediment.</title>
        <authorList>
            <person name="Zhou Z."/>
            <person name="Liu Y."/>
            <person name="Xu W."/>
            <person name="Pan J."/>
            <person name="Luo Z.H."/>
            <person name="Li M."/>
        </authorList>
    </citation>
    <scope>NUCLEOTIDE SEQUENCE [LARGE SCALE GENOMIC DNA]</scope>
    <source>
        <strain evidence="1">SpSt-8</strain>
    </source>
</reference>
<dbReference type="AlphaFoldDB" id="A0A7C3WUK9"/>
<evidence type="ECO:0000313" key="1">
    <source>
        <dbReference type="EMBL" id="HGB24487.1"/>
    </source>
</evidence>
<name>A0A7C3WUK9_THEPE</name>
<comment type="caution">
    <text evidence="1">The sequence shown here is derived from an EMBL/GenBank/DDBJ whole genome shotgun (WGS) entry which is preliminary data.</text>
</comment>
<protein>
    <submittedName>
        <fullName evidence="1">Uncharacterized protein</fullName>
    </submittedName>
</protein>
<sequence>MDEKVASEVARAMREMIERRARLRCELREEGGDYVLEIEAGSRVSGAVGEVRVYGMEIRISGRRCVVRLPKKVLAKAGEGFGALHSFELTEKDVIELYAESYAKKIVSIAKAICT</sequence>
<accession>A0A7C3WUK9</accession>
<gene>
    <name evidence="1" type="ORF">ENV88_00190</name>
</gene>
<dbReference type="EMBL" id="DTIB01000009">
    <property type="protein sequence ID" value="HGB24487.1"/>
    <property type="molecule type" value="Genomic_DNA"/>
</dbReference>